<evidence type="ECO:0000313" key="3">
    <source>
        <dbReference type="Proteomes" id="UP000199820"/>
    </source>
</evidence>
<dbReference type="SUPFAM" id="SSF141868">
    <property type="entry name" value="EAL domain-like"/>
    <property type="match status" value="1"/>
</dbReference>
<dbReference type="eggNOG" id="COG2200">
    <property type="taxonomic scope" value="Bacteria"/>
</dbReference>
<accession>A0A1I0DUC6</accession>
<sequence length="404" mass="46177">MENRQQWIRENISEALKNREFEAWYQPIVRTVSGAVSNYEALARWRSPQLGLVHPTEFIPILEELNMNAQLDEMMLCNVLTDIQKLMIEGRDVPPISVNLSQTDFKDESVVDRLIVLVNLSQVPHDKIIFEITESACVDSPAVLKDAIRKFHNAGFSVWMDDFGSGYSSLNALSQYDFDLIKSDMCFLKSFHSGGKSATVLGHVLSMAQDLHIMTLVEGVENLEHVNFLKKLSCDRMQGFLFQKPAPIAYYKHQAKVNPDFPFFSGEKKQEAQYYDSIRFKEPGPATMPEELARYMKIPAQATLELTDTDFRLLFSNDEFLEFMAGHGVRKDCFSNSSFRKLWAAEAGPVVRSIVETSRRNHSWEMFVDELNGVKVMGWLYAIDEDPSRGAISFKVVFPQQFHS</sequence>
<dbReference type="STRING" id="1526.SAMN02910262_02357"/>
<dbReference type="GO" id="GO:0071111">
    <property type="term" value="F:cyclic-guanylate-specific phosphodiesterase activity"/>
    <property type="evidence" value="ECO:0007669"/>
    <property type="project" value="InterPro"/>
</dbReference>
<dbReference type="PROSITE" id="PS50883">
    <property type="entry name" value="EAL"/>
    <property type="match status" value="1"/>
</dbReference>
<dbReference type="EMBL" id="FOIL01000014">
    <property type="protein sequence ID" value="SET36096.1"/>
    <property type="molecule type" value="Genomic_DNA"/>
</dbReference>
<dbReference type="OrthoDB" id="9805474at2"/>
<evidence type="ECO:0000259" key="1">
    <source>
        <dbReference type="PROSITE" id="PS50883"/>
    </source>
</evidence>
<dbReference type="Proteomes" id="UP000199820">
    <property type="component" value="Unassembled WGS sequence"/>
</dbReference>
<evidence type="ECO:0000313" key="2">
    <source>
        <dbReference type="EMBL" id="SET36096.1"/>
    </source>
</evidence>
<dbReference type="SMART" id="SM00052">
    <property type="entry name" value="EAL"/>
    <property type="match status" value="1"/>
</dbReference>
<dbReference type="RefSeq" id="WP_074649219.1">
    <property type="nucleotide sequence ID" value="NZ_FOIL01000014.1"/>
</dbReference>
<dbReference type="InterPro" id="IPR001633">
    <property type="entry name" value="EAL_dom"/>
</dbReference>
<dbReference type="PANTHER" id="PTHR33121:SF79">
    <property type="entry name" value="CYCLIC DI-GMP PHOSPHODIESTERASE PDED-RELATED"/>
    <property type="match status" value="1"/>
</dbReference>
<keyword evidence="3" id="KW-1185">Reference proteome</keyword>
<proteinExistence type="predicted"/>
<gene>
    <name evidence="2" type="ORF">SAMN04487771_101450</name>
</gene>
<dbReference type="InterPro" id="IPR050706">
    <property type="entry name" value="Cyclic-di-GMP_PDE-like"/>
</dbReference>
<dbReference type="PANTHER" id="PTHR33121">
    <property type="entry name" value="CYCLIC DI-GMP PHOSPHODIESTERASE PDEF"/>
    <property type="match status" value="1"/>
</dbReference>
<dbReference type="InterPro" id="IPR035919">
    <property type="entry name" value="EAL_sf"/>
</dbReference>
<dbReference type="Pfam" id="PF00563">
    <property type="entry name" value="EAL"/>
    <property type="match status" value="1"/>
</dbReference>
<name>A0A1I0DUC6_9FIRM</name>
<protein>
    <submittedName>
        <fullName evidence="2">EAL domain, c-di-GMP-specific phosphodiesterase class I (Or its enzymatically inactive variant)</fullName>
    </submittedName>
</protein>
<reference evidence="2 3" key="1">
    <citation type="submission" date="2016-10" db="EMBL/GenBank/DDBJ databases">
        <authorList>
            <person name="de Groot N.N."/>
        </authorList>
    </citation>
    <scope>NUCLEOTIDE SEQUENCE [LARGE SCALE GENOMIC DNA]</scope>
    <source>
        <strain evidence="2 3">KH1P1</strain>
    </source>
</reference>
<dbReference type="Gene3D" id="3.20.20.450">
    <property type="entry name" value="EAL domain"/>
    <property type="match status" value="1"/>
</dbReference>
<dbReference type="AlphaFoldDB" id="A0A1I0DUC6"/>
<organism evidence="2 3">
    <name type="scientific">[Clostridium] aminophilum</name>
    <dbReference type="NCBI Taxonomy" id="1526"/>
    <lineage>
        <taxon>Bacteria</taxon>
        <taxon>Bacillati</taxon>
        <taxon>Bacillota</taxon>
        <taxon>Clostridia</taxon>
        <taxon>Lachnospirales</taxon>
        <taxon>Lachnospiraceae</taxon>
    </lineage>
</organism>
<dbReference type="CDD" id="cd01948">
    <property type="entry name" value="EAL"/>
    <property type="match status" value="1"/>
</dbReference>
<feature type="domain" description="EAL" evidence="1">
    <location>
        <begin position="5"/>
        <end position="259"/>
    </location>
</feature>